<sequence>MCTEVRKIRPSFKRRVFFLIFGWLAVLVAHVTLRAPWKNGESLMKAWKVSLFLIVPVPVLMFATLALETSPILSCDIWDELDPEEEKRRLAKYYKGCMDHYLSNKVQVWLVTLCCFAAVCILASIIDWVPIQDNRLKIGLIVAESLCVGFAICFFLCPYLVLAFKVERFRCDYDPEYRISNSESELLFSYSEESLLSQELNSSLSSLG</sequence>
<feature type="transmembrane region" description="Helical" evidence="1">
    <location>
        <begin position="49"/>
        <end position="67"/>
    </location>
</feature>
<gene>
    <name evidence="2" type="ORF">NHE_0084</name>
</gene>
<evidence type="ECO:0000256" key="1">
    <source>
        <dbReference type="SAM" id="Phobius"/>
    </source>
</evidence>
<name>X5HL40_9RICK</name>
<evidence type="ECO:0000313" key="3">
    <source>
        <dbReference type="Proteomes" id="UP000023755"/>
    </source>
</evidence>
<evidence type="ECO:0008006" key="4">
    <source>
        <dbReference type="Google" id="ProtNLM"/>
    </source>
</evidence>
<dbReference type="EMBL" id="CP007481">
    <property type="protein sequence ID" value="AHX11055.1"/>
    <property type="molecule type" value="Genomic_DNA"/>
</dbReference>
<keyword evidence="1" id="KW-0812">Transmembrane</keyword>
<keyword evidence="1" id="KW-0472">Membrane</keyword>
<keyword evidence="1" id="KW-1133">Transmembrane helix</keyword>
<keyword evidence="3" id="KW-1185">Reference proteome</keyword>
<feature type="transmembrane region" description="Helical" evidence="1">
    <location>
        <begin position="138"/>
        <end position="162"/>
    </location>
</feature>
<feature type="transmembrane region" description="Helical" evidence="1">
    <location>
        <begin position="16"/>
        <end position="37"/>
    </location>
</feature>
<accession>X5HL40</accession>
<dbReference type="AlphaFoldDB" id="X5HL40"/>
<evidence type="ECO:0000313" key="2">
    <source>
        <dbReference type="EMBL" id="AHX11055.1"/>
    </source>
</evidence>
<feature type="transmembrane region" description="Helical" evidence="1">
    <location>
        <begin position="108"/>
        <end position="126"/>
    </location>
</feature>
<proteinExistence type="predicted"/>
<reference evidence="2 3" key="1">
    <citation type="submission" date="2014-03" db="EMBL/GenBank/DDBJ databases">
        <title>Sequencing and Comparison of Genomes and Transcriptome Profiles of Human Ehrlichiosis Agents.</title>
        <authorList>
            <person name="Lin M."/>
            <person name="Daugherty S.C."/>
            <person name="Nagaraj S."/>
            <person name="Cheng Z."/>
            <person name="Xiong Q."/>
            <person name="Lin F.-Y."/>
            <person name="Sengamalay N."/>
            <person name="Ott S."/>
            <person name="Godinez A."/>
            <person name="Tallon L.J."/>
            <person name="Sadzewicz L."/>
            <person name="Fraser C.M."/>
            <person name="Dunning Hotopp J.C."/>
            <person name="Rikihisa Y."/>
        </authorList>
    </citation>
    <scope>NUCLEOTIDE SEQUENCE [LARGE SCALE GENOMIC DNA]</scope>
    <source>
        <strain evidence="2 3">Oregon</strain>
    </source>
</reference>
<dbReference type="Proteomes" id="UP000023755">
    <property type="component" value="Chromosome"/>
</dbReference>
<dbReference type="KEGG" id="nhm:NHE_0084"/>
<organism evidence="2 3">
    <name type="scientific">Neorickettsia helminthoeca str. Oregon</name>
    <dbReference type="NCBI Taxonomy" id="1286528"/>
    <lineage>
        <taxon>Bacteria</taxon>
        <taxon>Pseudomonadati</taxon>
        <taxon>Pseudomonadota</taxon>
        <taxon>Alphaproteobacteria</taxon>
        <taxon>Rickettsiales</taxon>
        <taxon>Anaplasmataceae</taxon>
        <taxon>Neorickettsia</taxon>
    </lineage>
</organism>
<dbReference type="HOGENOM" id="CLU_1319816_0_0_5"/>
<protein>
    <recommendedName>
        <fullName evidence="4">Transmembrane protein</fullName>
    </recommendedName>
</protein>